<accession>A0A4P8XNH2</accession>
<dbReference type="EMBL" id="CP040396">
    <property type="protein sequence ID" value="QCT04128.1"/>
    <property type="molecule type" value="Genomic_DNA"/>
</dbReference>
<protein>
    <submittedName>
        <fullName evidence="1">Uncharacterized protein</fullName>
    </submittedName>
</protein>
<proteinExistence type="predicted"/>
<sequence>MMLVVNRYGRAWRVHEIKTGLLRNLLGRFFGAALLSH</sequence>
<organism evidence="1 2">
    <name type="scientific">Paenibacillus algicola</name>
    <dbReference type="NCBI Taxonomy" id="2565926"/>
    <lineage>
        <taxon>Bacteria</taxon>
        <taxon>Bacillati</taxon>
        <taxon>Bacillota</taxon>
        <taxon>Bacilli</taxon>
        <taxon>Bacillales</taxon>
        <taxon>Paenibacillaceae</taxon>
        <taxon>Paenibacillus</taxon>
    </lineage>
</organism>
<dbReference type="AlphaFoldDB" id="A0A4P8XNH2"/>
<dbReference type="Proteomes" id="UP000300879">
    <property type="component" value="Chromosome"/>
</dbReference>
<name>A0A4P8XNH2_9BACL</name>
<evidence type="ECO:0000313" key="2">
    <source>
        <dbReference type="Proteomes" id="UP000300879"/>
    </source>
</evidence>
<dbReference type="KEGG" id="palo:E6C60_3417"/>
<evidence type="ECO:0000313" key="1">
    <source>
        <dbReference type="EMBL" id="QCT04128.1"/>
    </source>
</evidence>
<gene>
    <name evidence="1" type="ORF">E6C60_3417</name>
</gene>
<keyword evidence="2" id="KW-1185">Reference proteome</keyword>
<reference evidence="1 2" key="1">
    <citation type="submission" date="2019-05" db="EMBL/GenBank/DDBJ databases">
        <authorList>
            <person name="Chen C."/>
        </authorList>
    </citation>
    <scope>NUCLEOTIDE SEQUENCE [LARGE SCALE GENOMIC DNA]</scope>
    <source>
        <strain evidence="1 2">HB172198</strain>
    </source>
</reference>